<proteinExistence type="predicted"/>
<accession>A0A183IQ44</accession>
<reference evidence="1 2" key="2">
    <citation type="submission" date="2018-11" db="EMBL/GenBank/DDBJ databases">
        <authorList>
            <consortium name="Pathogen Informatics"/>
        </authorList>
    </citation>
    <scope>NUCLEOTIDE SEQUENCE [LARGE SCALE GENOMIC DNA]</scope>
</reference>
<organism evidence="3">
    <name type="scientific">Soboliphyme baturini</name>
    <dbReference type="NCBI Taxonomy" id="241478"/>
    <lineage>
        <taxon>Eukaryota</taxon>
        <taxon>Metazoa</taxon>
        <taxon>Ecdysozoa</taxon>
        <taxon>Nematoda</taxon>
        <taxon>Enoplea</taxon>
        <taxon>Dorylaimia</taxon>
        <taxon>Dioctophymatida</taxon>
        <taxon>Dioctophymatoidea</taxon>
        <taxon>Soboliphymatidae</taxon>
        <taxon>Soboliphyme</taxon>
    </lineage>
</organism>
<sequence>MNGSQKSRCRLPRLPEHHIGLGKPEHSIDKRTRNIVKILEPVVSDEVLEEECVMAVGLVDDSPSCRRRTAFESSLQLRLLPLVVRIEGDFEGYLPESFDSKGMSVCSVLLRAGSSALRHQCVVPPPLVAAASVASICPSYCHVFDEALSVDCKVAMIQMFMSDGGTLSKAETGSSDIRCDDDRGTGRLRSFGI</sequence>
<protein>
    <submittedName>
        <fullName evidence="1 3">Uncharacterized protein</fullName>
    </submittedName>
</protein>
<dbReference type="EMBL" id="UZAM01009215">
    <property type="protein sequence ID" value="VDP08177.1"/>
    <property type="molecule type" value="Genomic_DNA"/>
</dbReference>
<dbReference type="Proteomes" id="UP000270296">
    <property type="component" value="Unassembled WGS sequence"/>
</dbReference>
<evidence type="ECO:0000313" key="3">
    <source>
        <dbReference type="WBParaSite" id="SBAD_0000596701-mRNA-1"/>
    </source>
</evidence>
<reference evidence="3" key="1">
    <citation type="submission" date="2016-06" db="UniProtKB">
        <authorList>
            <consortium name="WormBaseParasite"/>
        </authorList>
    </citation>
    <scope>IDENTIFICATION</scope>
</reference>
<gene>
    <name evidence="1" type="ORF">SBAD_LOCUS5741</name>
</gene>
<name>A0A183IQ44_9BILA</name>
<keyword evidence="2" id="KW-1185">Reference proteome</keyword>
<evidence type="ECO:0000313" key="1">
    <source>
        <dbReference type="EMBL" id="VDP08177.1"/>
    </source>
</evidence>
<dbReference type="WBParaSite" id="SBAD_0000596701-mRNA-1">
    <property type="protein sequence ID" value="SBAD_0000596701-mRNA-1"/>
    <property type="gene ID" value="SBAD_0000596701"/>
</dbReference>
<evidence type="ECO:0000313" key="2">
    <source>
        <dbReference type="Proteomes" id="UP000270296"/>
    </source>
</evidence>
<dbReference type="AlphaFoldDB" id="A0A183IQ44"/>